<accession>A0A266N5H0</accession>
<evidence type="ECO:0000313" key="1">
    <source>
        <dbReference type="EMBL" id="OZY57726.1"/>
    </source>
</evidence>
<name>A0A266N5H0_9PSED</name>
<evidence type="ECO:0000313" key="2">
    <source>
        <dbReference type="Proteomes" id="UP000215788"/>
    </source>
</evidence>
<feature type="non-terminal residue" evidence="1">
    <location>
        <position position="269"/>
    </location>
</feature>
<dbReference type="Proteomes" id="UP000215788">
    <property type="component" value="Unassembled WGS sequence"/>
</dbReference>
<protein>
    <submittedName>
        <fullName evidence="1">Uncharacterized protein</fullName>
    </submittedName>
</protein>
<proteinExistence type="predicted"/>
<reference evidence="1 2" key="1">
    <citation type="submission" date="2017-08" db="EMBL/GenBank/DDBJ databases">
        <title>Genomic and metabolic characterisation of spoilage-associated Pseudomonas species.</title>
        <authorList>
            <person name="Stanborough T."/>
            <person name="Fegan N."/>
            <person name="Powell S.M."/>
            <person name="Singh T."/>
            <person name="Tamplin M.L."/>
            <person name="Chandry P.S."/>
        </authorList>
    </citation>
    <scope>NUCLEOTIDE SEQUENCE [LARGE SCALE GENOMIC DNA]</scope>
    <source>
        <strain evidence="1 2">L1802</strain>
    </source>
</reference>
<dbReference type="AlphaFoldDB" id="A0A266N5H0"/>
<sequence length="269" mass="30153">MMPEYYRDELEALTESEFYEQSGVFEHSIVVPLRFMQYLSGVRLNGIPRADSGFLFRRTDIETIRLYVDHARLLPTVLENVKRLYPPAAVGLEGLEPEKVVGFHQQVLAHAHTWTHLEHAVKVACDSMNQLAGDILERLQRLIEDIAGVMGEQPSGNGLGITDLPRAVLTDEQRSALELIRLNRVHEQPDIRGFFNTSIFSQCRLFNSTLANVLVPHASALLDVYSQVDNVTANASLKTDLRALGMLRSTCCAAAASRNLHGTQRYLLK</sequence>
<comment type="caution">
    <text evidence="1">The sequence shown here is derived from an EMBL/GenBank/DDBJ whole genome shotgun (WGS) entry which is preliminary data.</text>
</comment>
<organism evidence="1 2">
    <name type="scientific">Pseudomonas lundensis</name>
    <dbReference type="NCBI Taxonomy" id="86185"/>
    <lineage>
        <taxon>Bacteria</taxon>
        <taxon>Pseudomonadati</taxon>
        <taxon>Pseudomonadota</taxon>
        <taxon>Gammaproteobacteria</taxon>
        <taxon>Pseudomonadales</taxon>
        <taxon>Pseudomonadaceae</taxon>
        <taxon>Pseudomonas</taxon>
    </lineage>
</organism>
<dbReference type="EMBL" id="NQKI01000043">
    <property type="protein sequence ID" value="OZY57726.1"/>
    <property type="molecule type" value="Genomic_DNA"/>
</dbReference>
<gene>
    <name evidence="1" type="ORF">CJF39_20035</name>
</gene>